<feature type="compositionally biased region" description="Pro residues" evidence="1">
    <location>
        <begin position="521"/>
        <end position="530"/>
    </location>
</feature>
<feature type="compositionally biased region" description="Basic and acidic residues" evidence="1">
    <location>
        <begin position="126"/>
        <end position="136"/>
    </location>
</feature>
<feature type="compositionally biased region" description="Low complexity" evidence="1">
    <location>
        <begin position="535"/>
        <end position="557"/>
    </location>
</feature>
<feature type="region of interest" description="Disordered" evidence="1">
    <location>
        <begin position="107"/>
        <end position="392"/>
    </location>
</feature>
<dbReference type="GO" id="GO:0005634">
    <property type="term" value="C:nucleus"/>
    <property type="evidence" value="ECO:0007669"/>
    <property type="project" value="TreeGrafter"/>
</dbReference>
<dbReference type="CDD" id="cd02257">
    <property type="entry name" value="Peptidase_C19"/>
    <property type="match status" value="1"/>
</dbReference>
<reference evidence="3 4" key="1">
    <citation type="submission" date="2020-04" db="EMBL/GenBank/DDBJ databases">
        <title>Perkinsus olseni comparative genomics.</title>
        <authorList>
            <person name="Bogema D.R."/>
        </authorList>
    </citation>
    <scope>NUCLEOTIDE SEQUENCE [LARGE SCALE GENOMIC DNA]</scope>
    <source>
        <strain evidence="3">00978-12</strain>
    </source>
</reference>
<name>A0A7J6PIC9_PEROL</name>
<evidence type="ECO:0000313" key="3">
    <source>
        <dbReference type="EMBL" id="KAF4695732.1"/>
    </source>
</evidence>
<feature type="region of interest" description="Disordered" evidence="1">
    <location>
        <begin position="869"/>
        <end position="902"/>
    </location>
</feature>
<organism evidence="3 4">
    <name type="scientific">Perkinsus olseni</name>
    <name type="common">Perkinsus atlanticus</name>
    <dbReference type="NCBI Taxonomy" id="32597"/>
    <lineage>
        <taxon>Eukaryota</taxon>
        <taxon>Sar</taxon>
        <taxon>Alveolata</taxon>
        <taxon>Perkinsozoa</taxon>
        <taxon>Perkinsea</taxon>
        <taxon>Perkinsida</taxon>
        <taxon>Perkinsidae</taxon>
        <taxon>Perkinsus</taxon>
    </lineage>
</organism>
<dbReference type="GO" id="GO:0016579">
    <property type="term" value="P:protein deubiquitination"/>
    <property type="evidence" value="ECO:0007669"/>
    <property type="project" value="InterPro"/>
</dbReference>
<dbReference type="Pfam" id="PF00443">
    <property type="entry name" value="UCH"/>
    <property type="match status" value="1"/>
</dbReference>
<accession>A0A7J6PIC9</accession>
<feature type="compositionally biased region" description="Polar residues" evidence="1">
    <location>
        <begin position="378"/>
        <end position="392"/>
    </location>
</feature>
<feature type="compositionally biased region" description="Low complexity" evidence="1">
    <location>
        <begin position="311"/>
        <end position="334"/>
    </location>
</feature>
<dbReference type="PROSITE" id="PS50235">
    <property type="entry name" value="USP_3"/>
    <property type="match status" value="1"/>
</dbReference>
<dbReference type="EMBL" id="JABANP010000018">
    <property type="protein sequence ID" value="KAF4695732.1"/>
    <property type="molecule type" value="Genomic_DNA"/>
</dbReference>
<comment type="caution">
    <text evidence="3">The sequence shown here is derived from an EMBL/GenBank/DDBJ whole genome shotgun (WGS) entry which is preliminary data.</text>
</comment>
<dbReference type="InterPro" id="IPR038765">
    <property type="entry name" value="Papain-like_cys_pep_sf"/>
</dbReference>
<dbReference type="PANTHER" id="PTHR24006:SF827">
    <property type="entry name" value="UBIQUITIN CARBOXYL-TERMINAL HYDROLASE 34"/>
    <property type="match status" value="1"/>
</dbReference>
<keyword evidence="3" id="KW-0808">Transferase</keyword>
<dbReference type="GO" id="GO:0005829">
    <property type="term" value="C:cytosol"/>
    <property type="evidence" value="ECO:0007669"/>
    <property type="project" value="TreeGrafter"/>
</dbReference>
<protein>
    <submittedName>
        <fullName evidence="3">AarF domain containing kinase 2</fullName>
    </submittedName>
</protein>
<feature type="compositionally biased region" description="Polar residues" evidence="1">
    <location>
        <begin position="263"/>
        <end position="277"/>
    </location>
</feature>
<dbReference type="GO" id="GO:0004843">
    <property type="term" value="F:cysteine-type deubiquitinase activity"/>
    <property type="evidence" value="ECO:0007669"/>
    <property type="project" value="InterPro"/>
</dbReference>
<dbReference type="Proteomes" id="UP000541610">
    <property type="component" value="Unassembled WGS sequence"/>
</dbReference>
<dbReference type="GO" id="GO:0016301">
    <property type="term" value="F:kinase activity"/>
    <property type="evidence" value="ECO:0007669"/>
    <property type="project" value="UniProtKB-KW"/>
</dbReference>
<evidence type="ECO:0000256" key="1">
    <source>
        <dbReference type="SAM" id="MobiDB-lite"/>
    </source>
</evidence>
<dbReference type="PANTHER" id="PTHR24006">
    <property type="entry name" value="UBIQUITIN CARBOXYL-TERMINAL HYDROLASE"/>
    <property type="match status" value="1"/>
</dbReference>
<gene>
    <name evidence="3" type="primary">ADCK2</name>
    <name evidence="3" type="ORF">FOZ60_003743</name>
</gene>
<feature type="region of interest" description="Disordered" evidence="1">
    <location>
        <begin position="787"/>
        <end position="829"/>
    </location>
</feature>
<evidence type="ECO:0000259" key="2">
    <source>
        <dbReference type="PROSITE" id="PS50235"/>
    </source>
</evidence>
<dbReference type="InterPro" id="IPR001394">
    <property type="entry name" value="Peptidase_C19_UCH"/>
</dbReference>
<evidence type="ECO:0000313" key="4">
    <source>
        <dbReference type="Proteomes" id="UP000541610"/>
    </source>
</evidence>
<feature type="compositionally biased region" description="Low complexity" evidence="1">
    <location>
        <begin position="107"/>
        <end position="125"/>
    </location>
</feature>
<dbReference type="AlphaFoldDB" id="A0A7J6PIC9"/>
<dbReference type="SUPFAM" id="SSF54001">
    <property type="entry name" value="Cysteine proteinases"/>
    <property type="match status" value="1"/>
</dbReference>
<feature type="compositionally biased region" description="Basic and acidic residues" evidence="1">
    <location>
        <begin position="210"/>
        <end position="221"/>
    </location>
</feature>
<feature type="region of interest" description="Disordered" evidence="1">
    <location>
        <begin position="520"/>
        <end position="558"/>
    </location>
</feature>
<dbReference type="InterPro" id="IPR050164">
    <property type="entry name" value="Peptidase_C19"/>
</dbReference>
<proteinExistence type="predicted"/>
<dbReference type="Gene3D" id="3.90.70.10">
    <property type="entry name" value="Cysteine proteinases"/>
    <property type="match status" value="1"/>
</dbReference>
<sequence>MSLPLMLWLITINNNNKVPLHSRTRHRSIIILQPLPLVLLLRPTRRRLLPPLQPRWFLLLPQASYYYYDPNAGNRQGVVTAPQATAQAYYYYYQPQQQQFIPAYYPTAQQQQQHQEQQATTTQDQLSEHQEQHQEQQPDAGGEEEGSSIGAADGVEKQLSVDDQQQQEEQPAVITADASDESGGKIADGDGGRKRPGLIAKLTTPIQKKNPADLVDHHGKEQSTSMEKGIGLMEGGQEDSNAHQGNNDDKGAAVLTGPEVEISASSVPGESNAQHQGATTDTYADDDAKKATTTTPSSSDAGLVHQRTPRSEVSPAGTAAAAATSVSPSSPSTARKPTGLVSAWGTRLPGGRSSSSSPTRSQTPPPTRSSTLGKEVHNGSSDSGNARDNTTGSAVAAPVVATSKGTIPIHFMEAMQIMAGNKPISPDLDVKTLEEWEATAGSRPLPLCQEHPALKQPRYRPMGMKNPSQTRVCYLNAMIQVLLPITGLMTYLSLAMSTMREKEKDKYPWTRAIASACRPFFQPPPPPPAPGIEESSSLPSSSSSSSTTSAAPSMSPAHHQPSYGCTSLVTMQPLQPVFEYFGGLGNQHDSAEALDTVLDKLHDECKWCRKWNVDEGCLTGPGVLEDSIIYRMFRGIKTVHHTMPNGKVTKQVESFTLISLPPPPRHPASSGRSATTIDLVELLKRTYHATSPWSPPSTETHHSESMLLEQLPHVLCIEVSRHVTETMHTMTQVSVPFPGTLNIPPTCLAGGKKHPQAEKTYTLLGVVSRSGLGATSGHYWAFSRPAPPCPTTPPPPPPPPSATTTNPCPNQLHTSNEDQSSRTIGRDDGATAPATAAVVDDGDTYPLASSSSSSLSTHWWHFDDETVTELDPADSVPESSPPHPSKTSSSSSSPSNSDDDSLSLSLNADHNWCLLVYADVTASINMLPTTLDPAYPHV</sequence>
<feature type="compositionally biased region" description="Low complexity" evidence="1">
    <location>
        <begin position="345"/>
        <end position="362"/>
    </location>
</feature>
<feature type="domain" description="USP" evidence="2">
    <location>
        <begin position="462"/>
        <end position="889"/>
    </location>
</feature>
<feature type="compositionally biased region" description="Low complexity" evidence="1">
    <location>
        <begin position="885"/>
        <end position="902"/>
    </location>
</feature>
<dbReference type="OrthoDB" id="10485342at2759"/>
<keyword evidence="3" id="KW-0418">Kinase</keyword>
<dbReference type="InterPro" id="IPR028889">
    <property type="entry name" value="USP"/>
</dbReference>
<feature type="compositionally biased region" description="Basic and acidic residues" evidence="1">
    <location>
        <begin position="815"/>
        <end position="829"/>
    </location>
</feature>
<feature type="compositionally biased region" description="Pro residues" evidence="1">
    <location>
        <begin position="787"/>
        <end position="801"/>
    </location>
</feature>